<dbReference type="SUPFAM" id="SSF50156">
    <property type="entry name" value="PDZ domain-like"/>
    <property type="match status" value="2"/>
</dbReference>
<dbReference type="PROSITE" id="PS50106">
    <property type="entry name" value="PDZ"/>
    <property type="match status" value="2"/>
</dbReference>
<keyword evidence="10" id="KW-0378">Hydrolase</keyword>
<dbReference type="GO" id="GO:0042597">
    <property type="term" value="C:periplasmic space"/>
    <property type="evidence" value="ECO:0007669"/>
    <property type="project" value="UniProtKB-SubCell"/>
</dbReference>
<dbReference type="NCBIfam" id="TIGR02037">
    <property type="entry name" value="degP_htrA_DO"/>
    <property type="match status" value="1"/>
</dbReference>
<evidence type="ECO:0000256" key="7">
    <source>
        <dbReference type="ARBA" id="ARBA00022729"/>
    </source>
</evidence>
<evidence type="ECO:0000256" key="9">
    <source>
        <dbReference type="ARBA" id="ARBA00022764"/>
    </source>
</evidence>
<keyword evidence="7" id="KW-0732">Signal</keyword>
<gene>
    <name evidence="18" type="ORF">FKG95_02545</name>
</gene>
<keyword evidence="8" id="KW-0677">Repeat</keyword>
<evidence type="ECO:0000256" key="8">
    <source>
        <dbReference type="ARBA" id="ARBA00022737"/>
    </source>
</evidence>
<evidence type="ECO:0000256" key="1">
    <source>
        <dbReference type="ARBA" id="ARBA00001772"/>
    </source>
</evidence>
<dbReference type="PRINTS" id="PR00834">
    <property type="entry name" value="PROTEASES2C"/>
</dbReference>
<comment type="similarity">
    <text evidence="3">Belongs to the peptidase S1C family.</text>
</comment>
<evidence type="ECO:0000256" key="11">
    <source>
        <dbReference type="ARBA" id="ARBA00022825"/>
    </source>
</evidence>
<keyword evidence="6 18" id="KW-0645">Protease</keyword>
<dbReference type="PANTHER" id="PTHR22939">
    <property type="entry name" value="SERINE PROTEASE FAMILY S1C HTRA-RELATED"/>
    <property type="match status" value="1"/>
</dbReference>
<dbReference type="Gene3D" id="2.40.10.120">
    <property type="match status" value="1"/>
</dbReference>
<feature type="active site" description="Charge relay system" evidence="14">
    <location>
        <position position="247"/>
    </location>
</feature>
<dbReference type="InterPro" id="IPR009003">
    <property type="entry name" value="Peptidase_S1_PA"/>
</dbReference>
<dbReference type="EMBL" id="VHSH01000001">
    <property type="protein sequence ID" value="TQV83489.1"/>
    <property type="molecule type" value="Genomic_DNA"/>
</dbReference>
<sequence>MSHSTAEILCSRFLIRAKFGQKTAIAGGMALILVASASIAQARSAPDSFADLVDNVSPAVVNIATISERGSGASPGGGERGESPNFRSPFPEGHPFNDFFDRFLEPRQFGDRPGQPQRPRQRVSGAGSGFIIDAEGYVVTNSHVVDEANSIKITLRDGRNYDAELIGQDPKTDLALLKIDADNPLPFVEFGNSDETRVGDWVLTVGNPFGLGGSVTAGIISARGRDLPGGTLIDFMQIDAPINPGNSGGPAFNSESEVIGVNTAIFSPNGGNVGIGFAIPSNLAAAVIEDLRDDGQVDRSWLGVRIQGVTDDIAKGFGLEKPTGALVAAVENGSPAAAAGLKQGDVILEWGDTVIESVNDLPRAVAFTPVGTTLELEVWRAKKAETLRVTTAAQPSEESLASSPNPAAGSSERAFDETGITLSNLTPDLRDRFSVADTLNGVLVIDVEPGSEAEKKGLLPGDVILSVGLDPVSSAEELAGEIDQLREEKVTVVTLGLQRADRESFVALRLDNA</sequence>
<evidence type="ECO:0000256" key="4">
    <source>
        <dbReference type="ARBA" id="ARBA00013035"/>
    </source>
</evidence>
<evidence type="ECO:0000256" key="12">
    <source>
        <dbReference type="ARBA" id="ARBA00023016"/>
    </source>
</evidence>
<dbReference type="AlphaFoldDB" id="A0A545U1Y2"/>
<dbReference type="GO" id="GO:0006508">
    <property type="term" value="P:proteolysis"/>
    <property type="evidence" value="ECO:0007669"/>
    <property type="project" value="UniProtKB-KW"/>
</dbReference>
<feature type="binding site" evidence="15">
    <location>
        <position position="173"/>
    </location>
    <ligand>
        <name>substrate</name>
    </ligand>
</feature>
<evidence type="ECO:0000256" key="5">
    <source>
        <dbReference type="ARBA" id="ARBA00013958"/>
    </source>
</evidence>
<feature type="binding site" evidence="15">
    <location>
        <begin position="245"/>
        <end position="247"/>
    </location>
    <ligand>
        <name>substrate</name>
    </ligand>
</feature>
<dbReference type="CDD" id="cd10839">
    <property type="entry name" value="cpPDZ1_DegP-like"/>
    <property type="match status" value="1"/>
</dbReference>
<comment type="caution">
    <text evidence="18">The sequence shown here is derived from an EMBL/GenBank/DDBJ whole genome shotgun (WGS) entry which is preliminary data.</text>
</comment>
<protein>
    <recommendedName>
        <fullName evidence="5">Probable periplasmic serine endoprotease DegP-like</fullName>
        <ecNumber evidence="4">3.4.21.107</ecNumber>
    </recommendedName>
    <alternativeName>
        <fullName evidence="13">Protease Do</fullName>
    </alternativeName>
</protein>
<keyword evidence="9" id="KW-0574">Periplasm</keyword>
<evidence type="ECO:0000256" key="16">
    <source>
        <dbReference type="SAM" id="MobiDB-lite"/>
    </source>
</evidence>
<evidence type="ECO:0000256" key="15">
    <source>
        <dbReference type="PIRSR" id="PIRSR611782-2"/>
    </source>
</evidence>
<dbReference type="InterPro" id="IPR001940">
    <property type="entry name" value="Peptidase_S1C"/>
</dbReference>
<evidence type="ECO:0000313" key="18">
    <source>
        <dbReference type="EMBL" id="TQV83489.1"/>
    </source>
</evidence>
<feature type="active site" description="Charge relay system" evidence="14">
    <location>
        <position position="143"/>
    </location>
</feature>
<keyword evidence="19" id="KW-1185">Reference proteome</keyword>
<dbReference type="PANTHER" id="PTHR22939:SF130">
    <property type="entry name" value="PERIPLASMIC SERINE ENDOPROTEASE DEGP-LIKE-RELATED"/>
    <property type="match status" value="1"/>
</dbReference>
<evidence type="ECO:0000256" key="14">
    <source>
        <dbReference type="PIRSR" id="PIRSR611782-1"/>
    </source>
</evidence>
<evidence type="ECO:0000256" key="13">
    <source>
        <dbReference type="ARBA" id="ARBA00032850"/>
    </source>
</evidence>
<dbReference type="EC" id="3.4.21.107" evidence="4"/>
<organism evidence="18 19">
    <name type="scientific">Denitrobaculum tricleocarpae</name>
    <dbReference type="NCBI Taxonomy" id="2591009"/>
    <lineage>
        <taxon>Bacteria</taxon>
        <taxon>Pseudomonadati</taxon>
        <taxon>Pseudomonadota</taxon>
        <taxon>Alphaproteobacteria</taxon>
        <taxon>Rhodospirillales</taxon>
        <taxon>Rhodospirillaceae</taxon>
        <taxon>Denitrobaculum</taxon>
    </lineage>
</organism>
<dbReference type="Gene3D" id="2.30.42.10">
    <property type="match status" value="2"/>
</dbReference>
<feature type="compositionally biased region" description="Polar residues" evidence="16">
    <location>
        <begin position="391"/>
        <end position="405"/>
    </location>
</feature>
<evidence type="ECO:0000256" key="10">
    <source>
        <dbReference type="ARBA" id="ARBA00022801"/>
    </source>
</evidence>
<evidence type="ECO:0000256" key="6">
    <source>
        <dbReference type="ARBA" id="ARBA00022670"/>
    </source>
</evidence>
<evidence type="ECO:0000259" key="17">
    <source>
        <dbReference type="PROSITE" id="PS50106"/>
    </source>
</evidence>
<dbReference type="GO" id="GO:0004252">
    <property type="term" value="F:serine-type endopeptidase activity"/>
    <property type="evidence" value="ECO:0007669"/>
    <property type="project" value="InterPro"/>
</dbReference>
<evidence type="ECO:0000256" key="3">
    <source>
        <dbReference type="ARBA" id="ARBA00010541"/>
    </source>
</evidence>
<dbReference type="SMART" id="SM00228">
    <property type="entry name" value="PDZ"/>
    <property type="match status" value="2"/>
</dbReference>
<feature type="domain" description="PDZ" evidence="17">
    <location>
        <begin position="287"/>
        <end position="382"/>
    </location>
</feature>
<dbReference type="Pfam" id="PF13180">
    <property type="entry name" value="PDZ_2"/>
    <property type="match status" value="2"/>
</dbReference>
<dbReference type="Pfam" id="PF13365">
    <property type="entry name" value="Trypsin_2"/>
    <property type="match status" value="1"/>
</dbReference>
<dbReference type="RefSeq" id="WP_142894726.1">
    <property type="nucleotide sequence ID" value="NZ_ML660052.1"/>
</dbReference>
<dbReference type="OrthoDB" id="9758917at2"/>
<keyword evidence="11" id="KW-0720">Serine protease</keyword>
<dbReference type="FunFam" id="2.40.10.120:FF:000007">
    <property type="entry name" value="Periplasmic serine endoprotease DegP-like"/>
    <property type="match status" value="1"/>
</dbReference>
<evidence type="ECO:0000313" key="19">
    <source>
        <dbReference type="Proteomes" id="UP000315252"/>
    </source>
</evidence>
<comment type="subcellular location">
    <subcellularLocation>
        <location evidence="2">Periplasm</location>
    </subcellularLocation>
</comment>
<feature type="binding site" evidence="15">
    <location>
        <position position="143"/>
    </location>
    <ligand>
        <name>substrate</name>
    </ligand>
</feature>
<feature type="domain" description="PDZ" evidence="17">
    <location>
        <begin position="419"/>
        <end position="467"/>
    </location>
</feature>
<comment type="catalytic activity">
    <reaction evidence="1">
        <text>Acts on substrates that are at least partially unfolded. The cleavage site P1 residue is normally between a pair of hydrophobic residues, such as Val-|-Val.</text>
        <dbReference type="EC" id="3.4.21.107"/>
    </reaction>
</comment>
<dbReference type="InterPro" id="IPR036034">
    <property type="entry name" value="PDZ_sf"/>
</dbReference>
<dbReference type="InterPro" id="IPR001478">
    <property type="entry name" value="PDZ"/>
</dbReference>
<keyword evidence="12" id="KW-0346">Stress response</keyword>
<evidence type="ECO:0000256" key="2">
    <source>
        <dbReference type="ARBA" id="ARBA00004418"/>
    </source>
</evidence>
<name>A0A545U1Y2_9PROT</name>
<dbReference type="Proteomes" id="UP000315252">
    <property type="component" value="Unassembled WGS sequence"/>
</dbReference>
<dbReference type="SUPFAM" id="SSF50494">
    <property type="entry name" value="Trypsin-like serine proteases"/>
    <property type="match status" value="1"/>
</dbReference>
<accession>A0A545U1Y2</accession>
<feature type="region of interest" description="Disordered" evidence="16">
    <location>
        <begin position="391"/>
        <end position="413"/>
    </location>
</feature>
<feature type="active site" description="Charge relay system" evidence="14">
    <location>
        <position position="173"/>
    </location>
</feature>
<proteinExistence type="inferred from homology"/>
<reference evidence="18 19" key="1">
    <citation type="submission" date="2019-06" db="EMBL/GenBank/DDBJ databases">
        <title>Whole genome sequence for Rhodospirillaceae sp. R148.</title>
        <authorList>
            <person name="Wang G."/>
        </authorList>
    </citation>
    <scope>NUCLEOTIDE SEQUENCE [LARGE SCALE GENOMIC DNA]</scope>
    <source>
        <strain evidence="18 19">R148</strain>
    </source>
</reference>
<feature type="region of interest" description="Disordered" evidence="16">
    <location>
        <begin position="67"/>
        <end position="91"/>
    </location>
</feature>
<dbReference type="InterPro" id="IPR011782">
    <property type="entry name" value="Pept_S1C_Do"/>
</dbReference>